<comment type="catalytic activity">
    <reaction evidence="1">
        <text>Hydrolysis of DNA containing ring-opened 7-methylguanine residues, releasing 2,6-diamino-4-hydroxy-5-(N-methyl)formamidopyrimidine.</text>
        <dbReference type="EC" id="3.2.2.23"/>
    </reaction>
</comment>
<dbReference type="PANTHER" id="PTHR22993">
    <property type="entry name" value="FORMAMIDOPYRIMIDINE-DNA GLYCOSYLASE"/>
    <property type="match status" value="1"/>
</dbReference>
<dbReference type="Pfam" id="PF01149">
    <property type="entry name" value="Fapy_DNA_glyco"/>
    <property type="match status" value="1"/>
</dbReference>
<keyword evidence="15 23" id="KW-0456">Lyase</keyword>
<dbReference type="SMART" id="SM01232">
    <property type="entry name" value="H2TH"/>
    <property type="match status" value="1"/>
</dbReference>
<evidence type="ECO:0000256" key="3">
    <source>
        <dbReference type="ARBA" id="ARBA00009409"/>
    </source>
</evidence>
<dbReference type="InterPro" id="IPR000214">
    <property type="entry name" value="Znf_DNA_glyclase/AP_lyase"/>
</dbReference>
<keyword evidence="11 23" id="KW-0378">Hydrolase</keyword>
<keyword evidence="8" id="KW-0479">Metal-binding</keyword>
<comment type="caution">
    <text evidence="23">The sequence shown here is derived from an EMBL/GenBank/DDBJ whole genome shotgun (WGS) entry which is preliminary data.</text>
</comment>
<dbReference type="Gene3D" id="3.20.190.10">
    <property type="entry name" value="MutM-like, N-terminal"/>
    <property type="match status" value="1"/>
</dbReference>
<evidence type="ECO:0000256" key="17">
    <source>
        <dbReference type="ARBA" id="ARBA00023295"/>
    </source>
</evidence>
<dbReference type="GO" id="GO:0006284">
    <property type="term" value="P:base-excision repair"/>
    <property type="evidence" value="ECO:0007669"/>
    <property type="project" value="InterPro"/>
</dbReference>
<dbReference type="GO" id="GO:0008270">
    <property type="term" value="F:zinc ion binding"/>
    <property type="evidence" value="ECO:0007669"/>
    <property type="project" value="UniProtKB-KW"/>
</dbReference>
<dbReference type="GO" id="GO:0140078">
    <property type="term" value="F:class I DNA-(apurinic or apyrimidinic site) endonuclease activity"/>
    <property type="evidence" value="ECO:0007669"/>
    <property type="project" value="UniProtKB-EC"/>
</dbReference>
<dbReference type="GO" id="GO:0034039">
    <property type="term" value="F:8-oxo-7,8-dihydroguanine DNA N-glycosylase activity"/>
    <property type="evidence" value="ECO:0007669"/>
    <property type="project" value="TreeGrafter"/>
</dbReference>
<evidence type="ECO:0000256" key="20">
    <source>
        <dbReference type="PROSITE-ProRule" id="PRU00391"/>
    </source>
</evidence>
<evidence type="ECO:0000256" key="2">
    <source>
        <dbReference type="ARBA" id="ARBA00001947"/>
    </source>
</evidence>
<evidence type="ECO:0000256" key="13">
    <source>
        <dbReference type="ARBA" id="ARBA00023125"/>
    </source>
</evidence>
<evidence type="ECO:0000256" key="8">
    <source>
        <dbReference type="ARBA" id="ARBA00022723"/>
    </source>
</evidence>
<reference evidence="23" key="1">
    <citation type="journal article" date="2020" name="mSystems">
        <title>Genome- and Community-Level Interaction Insights into Carbon Utilization and Element Cycling Functions of Hydrothermarchaeota in Hydrothermal Sediment.</title>
        <authorList>
            <person name="Zhou Z."/>
            <person name="Liu Y."/>
            <person name="Xu W."/>
            <person name="Pan J."/>
            <person name="Luo Z.H."/>
            <person name="Li M."/>
        </authorList>
    </citation>
    <scope>NUCLEOTIDE SEQUENCE [LARGE SCALE GENOMIC DNA]</scope>
    <source>
        <strain evidence="23">HyVt-389</strain>
    </source>
</reference>
<proteinExistence type="inferred from homology"/>
<evidence type="ECO:0000256" key="16">
    <source>
        <dbReference type="ARBA" id="ARBA00023268"/>
    </source>
</evidence>
<evidence type="ECO:0000256" key="4">
    <source>
        <dbReference type="ARBA" id="ARBA00011245"/>
    </source>
</evidence>
<accession>A0A7C1VUV5</accession>
<dbReference type="NCBIfam" id="NF002211">
    <property type="entry name" value="PRK01103.1"/>
    <property type="match status" value="1"/>
</dbReference>
<dbReference type="InterPro" id="IPR012319">
    <property type="entry name" value="FPG_cat"/>
</dbReference>
<evidence type="ECO:0000256" key="9">
    <source>
        <dbReference type="ARBA" id="ARBA00022763"/>
    </source>
</evidence>
<dbReference type="NCBIfam" id="TIGR00577">
    <property type="entry name" value="fpg"/>
    <property type="match status" value="1"/>
</dbReference>
<keyword evidence="13" id="KW-0238">DNA-binding</keyword>
<evidence type="ECO:0000256" key="12">
    <source>
        <dbReference type="ARBA" id="ARBA00022833"/>
    </source>
</evidence>
<evidence type="ECO:0000256" key="7">
    <source>
        <dbReference type="ARBA" id="ARBA00016240"/>
    </source>
</evidence>
<dbReference type="EC" id="3.2.2.23" evidence="5"/>
<organism evidence="23">
    <name type="scientific">Desulfofervidus auxilii</name>
    <dbReference type="NCBI Taxonomy" id="1621989"/>
    <lineage>
        <taxon>Bacteria</taxon>
        <taxon>Pseudomonadati</taxon>
        <taxon>Thermodesulfobacteriota</taxon>
        <taxon>Candidatus Desulfofervidia</taxon>
        <taxon>Candidatus Desulfofervidales</taxon>
        <taxon>Candidatus Desulfofervidaceae</taxon>
        <taxon>Candidatus Desulfofervidus</taxon>
    </lineage>
</organism>
<dbReference type="SMART" id="SM00898">
    <property type="entry name" value="Fapy_DNA_glyco"/>
    <property type="match status" value="1"/>
</dbReference>
<dbReference type="Pfam" id="PF06827">
    <property type="entry name" value="zf-FPG_IleRS"/>
    <property type="match status" value="1"/>
</dbReference>
<name>A0A7C1VUV5_DESA2</name>
<dbReference type="GO" id="GO:0003684">
    <property type="term" value="F:damaged DNA binding"/>
    <property type="evidence" value="ECO:0007669"/>
    <property type="project" value="InterPro"/>
</dbReference>
<dbReference type="InterPro" id="IPR035937">
    <property type="entry name" value="FPG_N"/>
</dbReference>
<evidence type="ECO:0000256" key="10">
    <source>
        <dbReference type="ARBA" id="ARBA00022771"/>
    </source>
</evidence>
<evidence type="ECO:0000256" key="11">
    <source>
        <dbReference type="ARBA" id="ARBA00022801"/>
    </source>
</evidence>
<dbReference type="InterPro" id="IPR010979">
    <property type="entry name" value="Ribosomal_uS13-like_H2TH"/>
</dbReference>
<evidence type="ECO:0000256" key="14">
    <source>
        <dbReference type="ARBA" id="ARBA00023204"/>
    </source>
</evidence>
<evidence type="ECO:0000256" key="18">
    <source>
        <dbReference type="ARBA" id="ARBA00030638"/>
    </source>
</evidence>
<dbReference type="InterPro" id="IPR020629">
    <property type="entry name" value="FPG_Glyclase"/>
</dbReference>
<keyword evidence="9" id="KW-0227">DNA damage</keyword>
<evidence type="ECO:0000313" key="23">
    <source>
        <dbReference type="EMBL" id="HEC68181.1"/>
    </source>
</evidence>
<evidence type="ECO:0000256" key="1">
    <source>
        <dbReference type="ARBA" id="ARBA00001668"/>
    </source>
</evidence>
<dbReference type="Pfam" id="PF06831">
    <property type="entry name" value="H2TH"/>
    <property type="match status" value="1"/>
</dbReference>
<keyword evidence="16" id="KW-0511">Multifunctional enzyme</keyword>
<sequence>MPELPEVESIVQELRPCLRGLVPIQIICHKEKFLHTEQPLPNVLNHPITDISRRGKLILVWTSPFVWLIHLKMTGQLWWQPSNAPLPPHTHLIVLFKNTHYQLRYADLRQFGSWQIVPKKNLSQVPFLQKLGPDALTIAPSILKQRLQNKHTAIKSLLLNQQCLAGLGNIYSDEALWLARIHPLTPAYVLNQIQIKRLALAIQKVLKYALKLGGTSIRSYIQPNGQKGLYQRHLHVYGKKGLPCQRCGTAIERTKICGRSSYFCPVCQQL</sequence>
<gene>
    <name evidence="23" type="primary">mutM</name>
    <name evidence="23" type="ORF">ENI35_05155</name>
</gene>
<dbReference type="FunFam" id="1.10.8.50:FF:000003">
    <property type="entry name" value="Formamidopyrimidine-DNA glycosylase"/>
    <property type="match status" value="1"/>
</dbReference>
<keyword evidence="10 20" id="KW-0863">Zinc-finger</keyword>
<feature type="domain" description="Formamidopyrimidine-DNA glycosylase catalytic" evidence="22">
    <location>
        <begin position="2"/>
        <end position="112"/>
    </location>
</feature>
<comment type="similarity">
    <text evidence="3">Belongs to the FPG family.</text>
</comment>
<dbReference type="SUPFAM" id="SSF46946">
    <property type="entry name" value="S13-like H2TH domain"/>
    <property type="match status" value="1"/>
</dbReference>
<dbReference type="Gene3D" id="1.10.8.50">
    <property type="match status" value="1"/>
</dbReference>
<dbReference type="Proteomes" id="UP000885738">
    <property type="component" value="Unassembled WGS sequence"/>
</dbReference>
<evidence type="ECO:0000259" key="21">
    <source>
        <dbReference type="PROSITE" id="PS51066"/>
    </source>
</evidence>
<dbReference type="PROSITE" id="PS51068">
    <property type="entry name" value="FPG_CAT"/>
    <property type="match status" value="1"/>
</dbReference>
<keyword evidence="17 23" id="KW-0326">Glycosidase</keyword>
<dbReference type="SUPFAM" id="SSF57716">
    <property type="entry name" value="Glucocorticoid receptor-like (DNA-binding domain)"/>
    <property type="match status" value="1"/>
</dbReference>
<dbReference type="PROSITE" id="PS01242">
    <property type="entry name" value="ZF_FPG_1"/>
    <property type="match status" value="1"/>
</dbReference>
<dbReference type="InterPro" id="IPR015886">
    <property type="entry name" value="H2TH_FPG"/>
</dbReference>
<evidence type="ECO:0000256" key="15">
    <source>
        <dbReference type="ARBA" id="ARBA00023239"/>
    </source>
</evidence>
<dbReference type="AlphaFoldDB" id="A0A7C1VUV5"/>
<dbReference type="EC" id="4.2.99.18" evidence="6"/>
<keyword evidence="12" id="KW-0862">Zinc</keyword>
<evidence type="ECO:0000256" key="19">
    <source>
        <dbReference type="ARBA" id="ARBA00044632"/>
    </source>
</evidence>
<evidence type="ECO:0000256" key="6">
    <source>
        <dbReference type="ARBA" id="ARBA00012720"/>
    </source>
</evidence>
<feature type="domain" description="FPG-type" evidence="21">
    <location>
        <begin position="235"/>
        <end position="269"/>
    </location>
</feature>
<dbReference type="PROSITE" id="PS51066">
    <property type="entry name" value="ZF_FPG_2"/>
    <property type="match status" value="1"/>
</dbReference>
<comment type="catalytic activity">
    <reaction evidence="19">
        <text>2'-deoxyribonucleotide-(2'-deoxyribose 5'-phosphate)-2'-deoxyribonucleotide-DNA = a 3'-end 2'-deoxyribonucleotide-(2,3-dehydro-2,3-deoxyribose 5'-phosphate)-DNA + a 5'-end 5'-phospho-2'-deoxyribonucleoside-DNA + H(+)</text>
        <dbReference type="Rhea" id="RHEA:66592"/>
        <dbReference type="Rhea" id="RHEA-COMP:13180"/>
        <dbReference type="Rhea" id="RHEA-COMP:16897"/>
        <dbReference type="Rhea" id="RHEA-COMP:17067"/>
        <dbReference type="ChEBI" id="CHEBI:15378"/>
        <dbReference type="ChEBI" id="CHEBI:136412"/>
        <dbReference type="ChEBI" id="CHEBI:157695"/>
        <dbReference type="ChEBI" id="CHEBI:167181"/>
        <dbReference type="EC" id="4.2.99.18"/>
    </reaction>
</comment>
<protein>
    <recommendedName>
        <fullName evidence="7">Formamidopyrimidine-DNA glycosylase</fullName>
        <ecNumber evidence="5">3.2.2.23</ecNumber>
        <ecNumber evidence="6">4.2.99.18</ecNumber>
    </recommendedName>
    <alternativeName>
        <fullName evidence="18">DNA-(apurinic or apyrimidinic site) lyase MutM</fullName>
    </alternativeName>
</protein>
<dbReference type="SUPFAM" id="SSF81624">
    <property type="entry name" value="N-terminal domain of MutM-like DNA repair proteins"/>
    <property type="match status" value="1"/>
</dbReference>
<dbReference type="InterPro" id="IPR010663">
    <property type="entry name" value="Znf_FPG/IleRS"/>
</dbReference>
<comment type="cofactor">
    <cofactor evidence="2">
        <name>Zn(2+)</name>
        <dbReference type="ChEBI" id="CHEBI:29105"/>
    </cofactor>
</comment>
<dbReference type="InterPro" id="IPR015887">
    <property type="entry name" value="DNA_glyclase_Znf_dom_DNA_BS"/>
</dbReference>
<evidence type="ECO:0000256" key="5">
    <source>
        <dbReference type="ARBA" id="ARBA00012024"/>
    </source>
</evidence>
<comment type="subunit">
    <text evidence="4">Monomer.</text>
</comment>
<dbReference type="EMBL" id="DRIH01000179">
    <property type="protein sequence ID" value="HEC68181.1"/>
    <property type="molecule type" value="Genomic_DNA"/>
</dbReference>
<dbReference type="CDD" id="cd08966">
    <property type="entry name" value="EcFpg-like_N"/>
    <property type="match status" value="1"/>
</dbReference>
<keyword evidence="14" id="KW-0234">DNA repair</keyword>
<dbReference type="PANTHER" id="PTHR22993:SF9">
    <property type="entry name" value="FORMAMIDOPYRIMIDINE-DNA GLYCOSYLASE"/>
    <property type="match status" value="1"/>
</dbReference>
<evidence type="ECO:0000259" key="22">
    <source>
        <dbReference type="PROSITE" id="PS51068"/>
    </source>
</evidence>